<comment type="caution">
    <text evidence="2">The sequence shown here is derived from an EMBL/GenBank/DDBJ whole genome shotgun (WGS) entry which is preliminary data.</text>
</comment>
<dbReference type="EMBL" id="RSCL01000030">
    <property type="protein sequence ID" value="RUS97998.1"/>
    <property type="molecule type" value="Genomic_DNA"/>
</dbReference>
<proteinExistence type="predicted"/>
<evidence type="ECO:0008006" key="4">
    <source>
        <dbReference type="Google" id="ProtNLM"/>
    </source>
</evidence>
<evidence type="ECO:0000313" key="2">
    <source>
        <dbReference type="EMBL" id="RUS97998.1"/>
    </source>
</evidence>
<evidence type="ECO:0000313" key="3">
    <source>
        <dbReference type="Proteomes" id="UP000271624"/>
    </source>
</evidence>
<sequence>MALQISDILYILLIPLALWLIFNLAVGRTQAGRSLLTIPNRGRYIGQVLAFLAGILFVVSAAISIRSFITDNSTSEGIAGVSRLIFGIYMLLNGFTYQPSLMENGIWLGDGVFIRWEKILFYEWNVNPSEPDVDVLAIRSSSRLAKRVSNLIVKSLQRQPVDDLLRQYVPTING</sequence>
<keyword evidence="1" id="KW-0472">Membrane</keyword>
<keyword evidence="3" id="KW-1185">Reference proteome</keyword>
<name>A0A433UVZ9_9CYAN</name>
<feature type="transmembrane region" description="Helical" evidence="1">
    <location>
        <begin position="75"/>
        <end position="92"/>
    </location>
</feature>
<accession>A0A433UVZ9</accession>
<feature type="transmembrane region" description="Helical" evidence="1">
    <location>
        <begin position="48"/>
        <end position="69"/>
    </location>
</feature>
<dbReference type="AlphaFoldDB" id="A0A433UVZ9"/>
<reference evidence="2" key="1">
    <citation type="submission" date="2018-12" db="EMBL/GenBank/DDBJ databases">
        <authorList>
            <person name="Will S."/>
            <person name="Neumann-Schaal M."/>
            <person name="Henke P."/>
        </authorList>
    </citation>
    <scope>NUCLEOTIDE SEQUENCE</scope>
    <source>
        <strain evidence="2">PCC 7102</strain>
    </source>
</reference>
<gene>
    <name evidence="2" type="ORF">DSM106972_082170</name>
</gene>
<evidence type="ECO:0000256" key="1">
    <source>
        <dbReference type="SAM" id="Phobius"/>
    </source>
</evidence>
<dbReference type="OrthoDB" id="511403at2"/>
<keyword evidence="1" id="KW-0812">Transmembrane</keyword>
<feature type="transmembrane region" description="Helical" evidence="1">
    <location>
        <begin position="6"/>
        <end position="27"/>
    </location>
</feature>
<keyword evidence="1" id="KW-1133">Transmembrane helix</keyword>
<reference evidence="2" key="2">
    <citation type="journal article" date="2019" name="Genome Biol. Evol.">
        <title>Day and night: Metabolic profiles and evolutionary relationships of six axenic non-marine cyanobacteria.</title>
        <authorList>
            <person name="Will S.E."/>
            <person name="Henke P."/>
            <person name="Boedeker C."/>
            <person name="Huang S."/>
            <person name="Brinkmann H."/>
            <person name="Rohde M."/>
            <person name="Jarek M."/>
            <person name="Friedl T."/>
            <person name="Seufert S."/>
            <person name="Schumacher M."/>
            <person name="Overmann J."/>
            <person name="Neumann-Schaal M."/>
            <person name="Petersen J."/>
        </authorList>
    </citation>
    <scope>NUCLEOTIDE SEQUENCE [LARGE SCALE GENOMIC DNA]</scope>
    <source>
        <strain evidence="2">PCC 7102</strain>
    </source>
</reference>
<dbReference type="RefSeq" id="WP_127086254.1">
    <property type="nucleotide sequence ID" value="NZ_RSCL01000030.1"/>
</dbReference>
<protein>
    <recommendedName>
        <fullName evidence="4">DUF5673 domain-containing protein</fullName>
    </recommendedName>
</protein>
<organism evidence="2 3">
    <name type="scientific">Dulcicalothrix desertica PCC 7102</name>
    <dbReference type="NCBI Taxonomy" id="232991"/>
    <lineage>
        <taxon>Bacteria</taxon>
        <taxon>Bacillati</taxon>
        <taxon>Cyanobacteriota</taxon>
        <taxon>Cyanophyceae</taxon>
        <taxon>Nostocales</taxon>
        <taxon>Calotrichaceae</taxon>
        <taxon>Dulcicalothrix</taxon>
    </lineage>
</organism>
<dbReference type="Proteomes" id="UP000271624">
    <property type="component" value="Unassembled WGS sequence"/>
</dbReference>